<evidence type="ECO:0000313" key="11">
    <source>
        <dbReference type="RefSeq" id="XP_020670927.1"/>
    </source>
</evidence>
<evidence type="ECO:0000256" key="9">
    <source>
        <dbReference type="SAM" id="SignalP"/>
    </source>
</evidence>
<dbReference type="PANTHER" id="PTHR15893:SF0">
    <property type="entry name" value="LARGE RIBOSOMAL SUBUNIT PROTEIN BL27M"/>
    <property type="match status" value="1"/>
</dbReference>
<dbReference type="GO" id="GO:0005743">
    <property type="term" value="C:mitochondrial inner membrane"/>
    <property type="evidence" value="ECO:0007669"/>
    <property type="project" value="UniProtKB-ARBA"/>
</dbReference>
<dbReference type="GeneID" id="110091235"/>
<evidence type="ECO:0000313" key="10">
    <source>
        <dbReference type="Proteomes" id="UP001652642"/>
    </source>
</evidence>
<evidence type="ECO:0000256" key="6">
    <source>
        <dbReference type="ARBA" id="ARBA00023274"/>
    </source>
</evidence>
<dbReference type="Proteomes" id="UP001652642">
    <property type="component" value="Chromosome 2"/>
</dbReference>
<dbReference type="InParanoid" id="A0A6J0VDL7"/>
<reference evidence="11" key="2">
    <citation type="submission" date="2025-08" db="UniProtKB">
        <authorList>
            <consortium name="RefSeq"/>
        </authorList>
    </citation>
    <scope>IDENTIFICATION</scope>
</reference>
<accession>A0A6J0VDL7</accession>
<dbReference type="Pfam" id="PF01016">
    <property type="entry name" value="Ribosomal_L27"/>
    <property type="match status" value="1"/>
</dbReference>
<dbReference type="RefSeq" id="XP_020670927.1">
    <property type="nucleotide sequence ID" value="XM_020815268.2"/>
</dbReference>
<dbReference type="InterPro" id="IPR001684">
    <property type="entry name" value="Ribosomal_bL27"/>
</dbReference>
<keyword evidence="6" id="KW-0687">Ribonucleoprotein</keyword>
<evidence type="ECO:0000256" key="4">
    <source>
        <dbReference type="ARBA" id="ARBA00022980"/>
    </source>
</evidence>
<dbReference type="PRINTS" id="PR00063">
    <property type="entry name" value="RIBOSOMALL27"/>
</dbReference>
<evidence type="ECO:0000256" key="3">
    <source>
        <dbReference type="ARBA" id="ARBA00022946"/>
    </source>
</evidence>
<dbReference type="FunFam" id="2.40.50.100:FF:000031">
    <property type="entry name" value="39S ribosomal protein L27, mitochondrial"/>
    <property type="match status" value="1"/>
</dbReference>
<dbReference type="KEGG" id="pvt:110091235"/>
<dbReference type="AlphaFoldDB" id="A0A6J0VDL7"/>
<protein>
    <recommendedName>
        <fullName evidence="7">Large ribosomal subunit protein bL27m</fullName>
    </recommendedName>
    <alternativeName>
        <fullName evidence="8">39S ribosomal protein L27, mitochondrial</fullName>
    </alternativeName>
</protein>
<dbReference type="GO" id="GO:0003735">
    <property type="term" value="F:structural constituent of ribosome"/>
    <property type="evidence" value="ECO:0007669"/>
    <property type="project" value="InterPro"/>
</dbReference>
<feature type="chain" id="PRO_5026650864" description="Large ribosomal subunit protein bL27m" evidence="9">
    <location>
        <begin position="20"/>
        <end position="153"/>
    </location>
</feature>
<keyword evidence="9" id="KW-0732">Signal</keyword>
<comment type="subcellular location">
    <subcellularLocation>
        <location evidence="1">Mitochondrion</location>
    </subcellularLocation>
</comment>
<proteinExistence type="inferred from homology"/>
<dbReference type="Gene3D" id="2.40.50.100">
    <property type="match status" value="1"/>
</dbReference>
<evidence type="ECO:0000256" key="2">
    <source>
        <dbReference type="ARBA" id="ARBA00010797"/>
    </source>
</evidence>
<reference evidence="10" key="1">
    <citation type="submission" date="2025-05" db="UniProtKB">
        <authorList>
            <consortium name="RefSeq"/>
        </authorList>
    </citation>
    <scope>NUCLEOTIDE SEQUENCE [LARGE SCALE GENOMIC DNA]</scope>
</reference>
<keyword evidence="10" id="KW-1185">Reference proteome</keyword>
<dbReference type="GO" id="GO:0005762">
    <property type="term" value="C:mitochondrial large ribosomal subunit"/>
    <property type="evidence" value="ECO:0007669"/>
    <property type="project" value="TreeGrafter"/>
</dbReference>
<evidence type="ECO:0000256" key="7">
    <source>
        <dbReference type="ARBA" id="ARBA00035267"/>
    </source>
</evidence>
<keyword evidence="5" id="KW-0496">Mitochondrion</keyword>
<dbReference type="CTD" id="51264"/>
<name>A0A6J0VDL7_9SAUR</name>
<keyword evidence="3" id="KW-0809">Transit peptide</keyword>
<organism evidence="10 11">
    <name type="scientific">Pogona vitticeps</name>
    <name type="common">central bearded dragon</name>
    <dbReference type="NCBI Taxonomy" id="103695"/>
    <lineage>
        <taxon>Eukaryota</taxon>
        <taxon>Metazoa</taxon>
        <taxon>Chordata</taxon>
        <taxon>Craniata</taxon>
        <taxon>Vertebrata</taxon>
        <taxon>Euteleostomi</taxon>
        <taxon>Lepidosauria</taxon>
        <taxon>Squamata</taxon>
        <taxon>Bifurcata</taxon>
        <taxon>Unidentata</taxon>
        <taxon>Episquamata</taxon>
        <taxon>Toxicofera</taxon>
        <taxon>Iguania</taxon>
        <taxon>Acrodonta</taxon>
        <taxon>Agamidae</taxon>
        <taxon>Amphibolurinae</taxon>
        <taxon>Pogona</taxon>
    </lineage>
</organism>
<evidence type="ECO:0000256" key="8">
    <source>
        <dbReference type="ARBA" id="ARBA00076963"/>
    </source>
</evidence>
<feature type="signal peptide" evidence="9">
    <location>
        <begin position="1"/>
        <end position="19"/>
    </location>
</feature>
<comment type="similarity">
    <text evidence="2">Belongs to the bacterial ribosomal protein bL27 family.</text>
</comment>
<keyword evidence="4" id="KW-0689">Ribosomal protein</keyword>
<dbReference type="OrthoDB" id="1867012at2759"/>
<evidence type="ECO:0000256" key="5">
    <source>
        <dbReference type="ARBA" id="ARBA00023128"/>
    </source>
</evidence>
<gene>
    <name evidence="11" type="primary">MRPL27</name>
</gene>
<sequence length="153" mass="16564">MAAAAALVARLFPLPGAAGGSLLPVPVLNAVAVRFVASNRGKKSLNNPRRRAARHSGLKKHDGEFVHAGNILATQRLIRWHPGAHVGIGRNNCLYALEDGVVRFTKEVYVPHPLSRQSSEVICNLPRGAVLYKTFVNVVPKNEVGSFKLVDML</sequence>
<dbReference type="PANTHER" id="PTHR15893">
    <property type="entry name" value="RIBOSOMAL PROTEIN L27"/>
    <property type="match status" value="1"/>
</dbReference>
<dbReference type="GO" id="GO:0006412">
    <property type="term" value="P:translation"/>
    <property type="evidence" value="ECO:0007669"/>
    <property type="project" value="InterPro"/>
</dbReference>
<dbReference type="SUPFAM" id="SSF110324">
    <property type="entry name" value="Ribosomal L27 protein-like"/>
    <property type="match status" value="1"/>
</dbReference>
<evidence type="ECO:0000256" key="1">
    <source>
        <dbReference type="ARBA" id="ARBA00004173"/>
    </source>
</evidence>